<proteinExistence type="inferred from homology"/>
<dbReference type="RefSeq" id="WP_289164463.1">
    <property type="nucleotide sequence ID" value="NZ_JASZZN010000010.1"/>
</dbReference>
<dbReference type="InterPro" id="IPR050090">
    <property type="entry name" value="Tyrosine_recombinase_XerCD"/>
</dbReference>
<dbReference type="SUPFAM" id="SSF56349">
    <property type="entry name" value="DNA breaking-rejoining enzymes"/>
    <property type="match status" value="1"/>
</dbReference>
<evidence type="ECO:0000256" key="3">
    <source>
        <dbReference type="ARBA" id="ARBA00023172"/>
    </source>
</evidence>
<evidence type="ECO:0000313" key="6">
    <source>
        <dbReference type="Proteomes" id="UP001239462"/>
    </source>
</evidence>
<name>A0ABT7PK56_9BACT</name>
<dbReference type="InterPro" id="IPR011010">
    <property type="entry name" value="DNA_brk_join_enz"/>
</dbReference>
<dbReference type="PANTHER" id="PTHR30349">
    <property type="entry name" value="PHAGE INTEGRASE-RELATED"/>
    <property type="match status" value="1"/>
</dbReference>
<gene>
    <name evidence="5" type="ORF">QTN89_15590</name>
</gene>
<dbReference type="PROSITE" id="PS51898">
    <property type="entry name" value="TYR_RECOMBINASE"/>
    <property type="match status" value="1"/>
</dbReference>
<dbReference type="InterPro" id="IPR002104">
    <property type="entry name" value="Integrase_catalytic"/>
</dbReference>
<feature type="domain" description="Tyr recombinase" evidence="4">
    <location>
        <begin position="1"/>
        <end position="159"/>
    </location>
</feature>
<dbReference type="Pfam" id="PF00589">
    <property type="entry name" value="Phage_integrase"/>
    <property type="match status" value="1"/>
</dbReference>
<dbReference type="PANTHER" id="PTHR30349:SF41">
    <property type="entry name" value="INTEGRASE_RECOMBINASE PROTEIN MJ0367-RELATED"/>
    <property type="match status" value="1"/>
</dbReference>
<evidence type="ECO:0000256" key="1">
    <source>
        <dbReference type="ARBA" id="ARBA00008857"/>
    </source>
</evidence>
<keyword evidence="2" id="KW-0238">DNA-binding</keyword>
<accession>A0ABT7PK56</accession>
<comment type="caution">
    <text evidence="5">The sequence shown here is derived from an EMBL/GenBank/DDBJ whole genome shotgun (WGS) entry which is preliminary data.</text>
</comment>
<reference evidence="5 6" key="1">
    <citation type="submission" date="2023-06" db="EMBL/GenBank/DDBJ databases">
        <title>Roseiconus lacunae JC819 isolated from Gulf of Mannar region, Tamil Nadu.</title>
        <authorList>
            <person name="Pk S."/>
            <person name="Ch S."/>
            <person name="Ch V.R."/>
        </authorList>
    </citation>
    <scope>NUCLEOTIDE SEQUENCE [LARGE SCALE GENOMIC DNA]</scope>
    <source>
        <strain evidence="5 6">JC819</strain>
    </source>
</reference>
<evidence type="ECO:0000259" key="4">
    <source>
        <dbReference type="PROSITE" id="PS51898"/>
    </source>
</evidence>
<evidence type="ECO:0000313" key="5">
    <source>
        <dbReference type="EMBL" id="MDM4016869.1"/>
    </source>
</evidence>
<keyword evidence="6" id="KW-1185">Reference proteome</keyword>
<evidence type="ECO:0000256" key="2">
    <source>
        <dbReference type="ARBA" id="ARBA00023125"/>
    </source>
</evidence>
<dbReference type="InterPro" id="IPR013762">
    <property type="entry name" value="Integrase-like_cat_sf"/>
</dbReference>
<sequence>MFVFTPYGERLAPQNSLSGNSSLATRLSSLGYSGEHFDAKAQQPPLSPISTTALTWIARYVNEVRTENVRPISASYLTIGQRGRRISRNRLAQIVKAARESAGITKEGACHLIRHTAASLMLEGGADLRSLKVFLGHESLQTTQRYTHVTLGHLRKVYDRLDPGGDKPSKHDDSNP</sequence>
<dbReference type="EMBL" id="JASZZN010000010">
    <property type="protein sequence ID" value="MDM4016869.1"/>
    <property type="molecule type" value="Genomic_DNA"/>
</dbReference>
<dbReference type="Proteomes" id="UP001239462">
    <property type="component" value="Unassembled WGS sequence"/>
</dbReference>
<protein>
    <submittedName>
        <fullName evidence="5">Tyrosine-type recombinase/integrase</fullName>
    </submittedName>
</protein>
<organism evidence="5 6">
    <name type="scientific">Roseiconus lacunae</name>
    <dbReference type="NCBI Taxonomy" id="2605694"/>
    <lineage>
        <taxon>Bacteria</taxon>
        <taxon>Pseudomonadati</taxon>
        <taxon>Planctomycetota</taxon>
        <taxon>Planctomycetia</taxon>
        <taxon>Pirellulales</taxon>
        <taxon>Pirellulaceae</taxon>
        <taxon>Roseiconus</taxon>
    </lineage>
</organism>
<keyword evidence="3" id="KW-0233">DNA recombination</keyword>
<dbReference type="Gene3D" id="1.10.443.10">
    <property type="entry name" value="Intergrase catalytic core"/>
    <property type="match status" value="1"/>
</dbReference>
<comment type="similarity">
    <text evidence="1">Belongs to the 'phage' integrase family.</text>
</comment>